<dbReference type="PANTHER" id="PTHR11707:SF28">
    <property type="entry name" value="60 KDA LYSOPHOSPHOLIPASE"/>
    <property type="match status" value="1"/>
</dbReference>
<dbReference type="Pfam" id="PF00710">
    <property type="entry name" value="Asparaginase"/>
    <property type="match status" value="1"/>
</dbReference>
<dbReference type="Gene3D" id="3.40.50.40">
    <property type="match status" value="1"/>
</dbReference>
<dbReference type="PROSITE" id="PS51732">
    <property type="entry name" value="ASN_GLN_ASE_3"/>
    <property type="match status" value="1"/>
</dbReference>
<organism evidence="9 10">
    <name type="scientific">Streptosporangium canum</name>
    <dbReference type="NCBI Taxonomy" id="324952"/>
    <lineage>
        <taxon>Bacteria</taxon>
        <taxon>Bacillati</taxon>
        <taxon>Actinomycetota</taxon>
        <taxon>Actinomycetes</taxon>
        <taxon>Streptosporangiales</taxon>
        <taxon>Streptosporangiaceae</taxon>
        <taxon>Streptosporangium</taxon>
    </lineage>
</organism>
<dbReference type="InterPro" id="IPR027474">
    <property type="entry name" value="L-asparaginase_N"/>
</dbReference>
<dbReference type="InterPro" id="IPR027475">
    <property type="entry name" value="Asparaginase/glutaminase_AS2"/>
</dbReference>
<evidence type="ECO:0000256" key="1">
    <source>
        <dbReference type="ARBA" id="ARBA00010518"/>
    </source>
</evidence>
<dbReference type="AlphaFoldDB" id="A0A1I4F869"/>
<proteinExistence type="inferred from homology"/>
<evidence type="ECO:0000256" key="4">
    <source>
        <dbReference type="PIRSR" id="PIRSR001220-2"/>
    </source>
</evidence>
<dbReference type="EMBL" id="FOQY01000059">
    <property type="protein sequence ID" value="SFL14172.1"/>
    <property type="molecule type" value="Genomic_DNA"/>
</dbReference>
<dbReference type="GeneID" id="96303664"/>
<dbReference type="SMART" id="SM00870">
    <property type="entry name" value="Asparaginase"/>
    <property type="match status" value="1"/>
</dbReference>
<feature type="domain" description="Asparaginase/glutaminase C-terminal" evidence="8">
    <location>
        <begin position="206"/>
        <end position="313"/>
    </location>
</feature>
<evidence type="ECO:0000256" key="3">
    <source>
        <dbReference type="PIRSR" id="PIRSR001220-1"/>
    </source>
</evidence>
<name>A0A1I4F869_9ACTN</name>
<dbReference type="PRINTS" id="PR00139">
    <property type="entry name" value="ASNGLNASE"/>
</dbReference>
<evidence type="ECO:0000313" key="9">
    <source>
        <dbReference type="EMBL" id="SFL14172.1"/>
    </source>
</evidence>
<comment type="similarity">
    <text evidence="1">Belongs to the asparaginase 1 family.</text>
</comment>
<evidence type="ECO:0000313" key="10">
    <source>
        <dbReference type="Proteomes" id="UP000199111"/>
    </source>
</evidence>
<dbReference type="GO" id="GO:0004067">
    <property type="term" value="F:asparaginase activity"/>
    <property type="evidence" value="ECO:0007669"/>
    <property type="project" value="UniProtKB-UniRule"/>
</dbReference>
<evidence type="ECO:0000256" key="5">
    <source>
        <dbReference type="PROSITE-ProRule" id="PRU10100"/>
    </source>
</evidence>
<dbReference type="Pfam" id="PF17763">
    <property type="entry name" value="Asparaginase_C"/>
    <property type="match status" value="1"/>
</dbReference>
<evidence type="ECO:0000259" key="7">
    <source>
        <dbReference type="Pfam" id="PF00710"/>
    </source>
</evidence>
<sequence>MTRAVVGLLAMGGTIATTSTAGRATPHHGAADLAGMLGALPVDIRASDVRTISSRAVTPADMWTLAEAVRHQISAGADGVVITHGTDTLEETAYALALLVDTAVPVVVTGAMRAPHLPGADGPANLVAAVVAALHRPLARYGPVVVFQDEIHVARLVTKQHSSRVAAFSSPSAGPVGFVIENEVELLLGPPPEPDRLTATAPPDVKVELVMAVAGSDGTLVDAIAGDVAGLVVAGTGAGHLSPALAEAVVRSVRSGRPAVLASRCGDGPILRRTYGGPGSETHLLGEGVLAVRTLSPAKARLRLLFGLSAGLSAGDLFPPRTSPTTPDGDEGADRDRIT</sequence>
<dbReference type="PANTHER" id="PTHR11707">
    <property type="entry name" value="L-ASPARAGINASE"/>
    <property type="match status" value="1"/>
</dbReference>
<gene>
    <name evidence="9" type="ORF">SAMN05216275_1597</name>
</gene>
<keyword evidence="10" id="KW-1185">Reference proteome</keyword>
<protein>
    <submittedName>
        <fullName evidence="9">L-asparaginase</fullName>
    </submittedName>
</protein>
<dbReference type="PIRSF" id="PIRSF001220">
    <property type="entry name" value="L-ASNase_gatD"/>
    <property type="match status" value="1"/>
</dbReference>
<dbReference type="CDD" id="cd08964">
    <property type="entry name" value="L-asparaginase_II"/>
    <property type="match status" value="1"/>
</dbReference>
<dbReference type="InterPro" id="IPR027473">
    <property type="entry name" value="L-asparaginase_C"/>
</dbReference>
<feature type="active site" description="O-isoaspartyl threonine intermediate" evidence="3">
    <location>
        <position position="14"/>
    </location>
</feature>
<feature type="active site" evidence="5">
    <location>
        <position position="86"/>
    </location>
</feature>
<feature type="region of interest" description="Disordered" evidence="6">
    <location>
        <begin position="316"/>
        <end position="339"/>
    </location>
</feature>
<dbReference type="FunFam" id="3.40.50.1170:FF:000001">
    <property type="entry name" value="L-asparaginase 2"/>
    <property type="match status" value="1"/>
</dbReference>
<feature type="binding site" evidence="4">
    <location>
        <position position="54"/>
    </location>
    <ligand>
        <name>substrate</name>
    </ligand>
</feature>
<dbReference type="PIRSF" id="PIRSF500176">
    <property type="entry name" value="L_ASNase"/>
    <property type="match status" value="1"/>
</dbReference>
<dbReference type="Proteomes" id="UP000199111">
    <property type="component" value="Unassembled WGS sequence"/>
</dbReference>
<evidence type="ECO:0000259" key="8">
    <source>
        <dbReference type="Pfam" id="PF17763"/>
    </source>
</evidence>
<feature type="binding site" evidence="4">
    <location>
        <begin position="86"/>
        <end position="87"/>
    </location>
    <ligand>
        <name>substrate</name>
    </ligand>
</feature>
<dbReference type="InterPro" id="IPR036152">
    <property type="entry name" value="Asp/glu_Ase-like_sf"/>
</dbReference>
<dbReference type="InterPro" id="IPR004550">
    <property type="entry name" value="AsnASE_II"/>
</dbReference>
<evidence type="ECO:0000256" key="6">
    <source>
        <dbReference type="SAM" id="MobiDB-lite"/>
    </source>
</evidence>
<keyword evidence="2" id="KW-0378">Hydrolase</keyword>
<dbReference type="RefSeq" id="WP_093892153.1">
    <property type="nucleotide sequence ID" value="NZ_FOQY01000059.1"/>
</dbReference>
<dbReference type="InterPro" id="IPR037152">
    <property type="entry name" value="L-asparaginase_N_sf"/>
</dbReference>
<dbReference type="InterPro" id="IPR040919">
    <property type="entry name" value="Asparaginase_C"/>
</dbReference>
<dbReference type="GO" id="GO:0006528">
    <property type="term" value="P:asparagine metabolic process"/>
    <property type="evidence" value="ECO:0007669"/>
    <property type="project" value="InterPro"/>
</dbReference>
<evidence type="ECO:0000256" key="2">
    <source>
        <dbReference type="ARBA" id="ARBA00022801"/>
    </source>
</evidence>
<dbReference type="SUPFAM" id="SSF53774">
    <property type="entry name" value="Glutaminase/Asparaginase"/>
    <property type="match status" value="1"/>
</dbReference>
<dbReference type="InterPro" id="IPR006034">
    <property type="entry name" value="Asparaginase/glutaminase-like"/>
</dbReference>
<dbReference type="SFLD" id="SFLDS00057">
    <property type="entry name" value="Glutaminase/Asparaginase"/>
    <property type="match status" value="1"/>
</dbReference>
<dbReference type="Gene3D" id="3.40.50.1170">
    <property type="entry name" value="L-asparaginase, N-terminal domain"/>
    <property type="match status" value="1"/>
</dbReference>
<dbReference type="PROSITE" id="PS00917">
    <property type="entry name" value="ASN_GLN_ASE_2"/>
    <property type="match status" value="1"/>
</dbReference>
<feature type="domain" description="L-asparaginase N-terminal" evidence="7">
    <location>
        <begin position="6"/>
        <end position="186"/>
    </location>
</feature>
<accession>A0A1I4F869</accession>
<reference evidence="10" key="1">
    <citation type="submission" date="2016-10" db="EMBL/GenBank/DDBJ databases">
        <authorList>
            <person name="Varghese N."/>
            <person name="Submissions S."/>
        </authorList>
    </citation>
    <scope>NUCLEOTIDE SEQUENCE [LARGE SCALE GENOMIC DNA]</scope>
    <source>
        <strain evidence="10">CGMCC 4.2126</strain>
    </source>
</reference>